<dbReference type="EMBL" id="JAEAOA010001578">
    <property type="protein sequence ID" value="KAK3577556.1"/>
    <property type="molecule type" value="Genomic_DNA"/>
</dbReference>
<evidence type="ECO:0000256" key="1">
    <source>
        <dbReference type="SAM" id="MobiDB-lite"/>
    </source>
</evidence>
<dbReference type="Proteomes" id="UP001195483">
    <property type="component" value="Unassembled WGS sequence"/>
</dbReference>
<dbReference type="AlphaFoldDB" id="A0AAE0RQ11"/>
<reference evidence="2" key="3">
    <citation type="submission" date="2023-05" db="EMBL/GenBank/DDBJ databases">
        <authorList>
            <person name="Smith C.H."/>
        </authorList>
    </citation>
    <scope>NUCLEOTIDE SEQUENCE</scope>
    <source>
        <strain evidence="2">CHS0354</strain>
        <tissue evidence="2">Mantle</tissue>
    </source>
</reference>
<sequence>MTFLQHYILTSFLHSEHPTLFSTIVESRIQHAIEKAEDIPTGDSSLFSPLHCIWLNRQRDNQAELQPADEDVLESVKVLLQPAHDDGKNRQRENEAVVAVVPCSTAADSEDGKNRQRENKAVFGPAVLQPAHKDSSNRLLENEEEL</sequence>
<organism evidence="2 3">
    <name type="scientific">Potamilus streckersoni</name>
    <dbReference type="NCBI Taxonomy" id="2493646"/>
    <lineage>
        <taxon>Eukaryota</taxon>
        <taxon>Metazoa</taxon>
        <taxon>Spiralia</taxon>
        <taxon>Lophotrochozoa</taxon>
        <taxon>Mollusca</taxon>
        <taxon>Bivalvia</taxon>
        <taxon>Autobranchia</taxon>
        <taxon>Heteroconchia</taxon>
        <taxon>Palaeoheterodonta</taxon>
        <taxon>Unionida</taxon>
        <taxon>Unionoidea</taxon>
        <taxon>Unionidae</taxon>
        <taxon>Ambleminae</taxon>
        <taxon>Lampsilini</taxon>
        <taxon>Potamilus</taxon>
    </lineage>
</organism>
<evidence type="ECO:0000313" key="2">
    <source>
        <dbReference type="EMBL" id="KAK3577556.1"/>
    </source>
</evidence>
<proteinExistence type="predicted"/>
<feature type="non-terminal residue" evidence="2">
    <location>
        <position position="1"/>
    </location>
</feature>
<reference evidence="2" key="1">
    <citation type="journal article" date="2021" name="Genome Biol. Evol.">
        <title>A High-Quality Reference Genome for a Parasitic Bivalve with Doubly Uniparental Inheritance (Bivalvia: Unionida).</title>
        <authorList>
            <person name="Smith C.H."/>
        </authorList>
    </citation>
    <scope>NUCLEOTIDE SEQUENCE</scope>
    <source>
        <strain evidence="2">CHS0354</strain>
    </source>
</reference>
<feature type="compositionally biased region" description="Basic and acidic residues" evidence="1">
    <location>
        <begin position="110"/>
        <end position="120"/>
    </location>
</feature>
<protein>
    <submittedName>
        <fullName evidence="2">Uncharacterized protein</fullName>
    </submittedName>
</protein>
<gene>
    <name evidence="2" type="ORF">CHS0354_026524</name>
</gene>
<name>A0AAE0RQ11_9BIVA</name>
<comment type="caution">
    <text evidence="2">The sequence shown here is derived from an EMBL/GenBank/DDBJ whole genome shotgun (WGS) entry which is preliminary data.</text>
</comment>
<feature type="region of interest" description="Disordered" evidence="1">
    <location>
        <begin position="103"/>
        <end position="146"/>
    </location>
</feature>
<reference evidence="2" key="2">
    <citation type="journal article" date="2021" name="Genome Biol. Evol.">
        <title>Developing a high-quality reference genome for a parasitic bivalve with doubly uniparental inheritance (Bivalvia: Unionida).</title>
        <authorList>
            <person name="Smith C.H."/>
        </authorList>
    </citation>
    <scope>NUCLEOTIDE SEQUENCE</scope>
    <source>
        <strain evidence="2">CHS0354</strain>
        <tissue evidence="2">Mantle</tissue>
    </source>
</reference>
<accession>A0AAE0RQ11</accession>
<keyword evidence="3" id="KW-1185">Reference proteome</keyword>
<evidence type="ECO:0000313" key="3">
    <source>
        <dbReference type="Proteomes" id="UP001195483"/>
    </source>
</evidence>